<accession>A0A9P6TFZ0</accession>
<dbReference type="AlphaFoldDB" id="A0A9P6TFZ0"/>
<reference evidence="2" key="1">
    <citation type="submission" date="2013-11" db="EMBL/GenBank/DDBJ databases">
        <title>Genome sequence of the fusiform rust pathogen reveals effectors for host alternation and coevolution with pine.</title>
        <authorList>
            <consortium name="DOE Joint Genome Institute"/>
            <person name="Smith K."/>
            <person name="Pendleton A."/>
            <person name="Kubisiak T."/>
            <person name="Anderson C."/>
            <person name="Salamov A."/>
            <person name="Aerts A."/>
            <person name="Riley R."/>
            <person name="Clum A."/>
            <person name="Lindquist E."/>
            <person name="Ence D."/>
            <person name="Campbell M."/>
            <person name="Kronenberg Z."/>
            <person name="Feau N."/>
            <person name="Dhillon B."/>
            <person name="Hamelin R."/>
            <person name="Burleigh J."/>
            <person name="Smith J."/>
            <person name="Yandell M."/>
            <person name="Nelson C."/>
            <person name="Grigoriev I."/>
            <person name="Davis J."/>
        </authorList>
    </citation>
    <scope>NUCLEOTIDE SEQUENCE</scope>
    <source>
        <strain evidence="2">G11</strain>
    </source>
</reference>
<feature type="compositionally biased region" description="Low complexity" evidence="1">
    <location>
        <begin position="149"/>
        <end position="161"/>
    </location>
</feature>
<keyword evidence="3" id="KW-1185">Reference proteome</keyword>
<name>A0A9P6TFZ0_9BASI</name>
<feature type="compositionally biased region" description="Basic and acidic residues" evidence="1">
    <location>
        <begin position="99"/>
        <end position="108"/>
    </location>
</feature>
<sequence length="497" mass="54235">MARSTTARDIDSLPYHALQAEAAKYSIRRNLGSAKLKIAIKRVQETGGNTKDLPREWLMATAAESTEPSSSAASVSNANSRSRKIVPRPKASTTFPPRQARERTDRVVPSRIPSKTLKKEEARNGAVTPKNEADPIVKAPRDPPSSFEKISPVPSVPKPISAGPSTQEDAILKPSPPSLETVPKPIERREVHNELEKAIHLKAQEMGISGGVPPETSQFLNEIICEVLGGLLSGTDARAAVQKALSRKLIPQAETLVVSPELTGLRHLDHPDQPICDAHPRHLSVPDQISVPNNEAGVEDLQVSGSLNPHDSAQRLTLIPSEEALPIAQGSLRRKTREVETTDGPPMKKNKTSTDEMSAERDTQETPAFAPVELDENMTVIHTSLSPIIEDPQQDETRSSSPASPLNKENLLREPQSTKIFPSSPARRPRLLYRQGKPPGPPSPLSKPTLYGTEHMYGHSSAPFGELYDNTDMSFLYELAQSTTSKHGELRESNQVS</sequence>
<dbReference type="OrthoDB" id="2501524at2759"/>
<proteinExistence type="predicted"/>
<feature type="compositionally biased region" description="Basic and acidic residues" evidence="1">
    <location>
        <begin position="352"/>
        <end position="364"/>
    </location>
</feature>
<organism evidence="2 3">
    <name type="scientific">Cronartium quercuum f. sp. fusiforme G11</name>
    <dbReference type="NCBI Taxonomy" id="708437"/>
    <lineage>
        <taxon>Eukaryota</taxon>
        <taxon>Fungi</taxon>
        <taxon>Dikarya</taxon>
        <taxon>Basidiomycota</taxon>
        <taxon>Pucciniomycotina</taxon>
        <taxon>Pucciniomycetes</taxon>
        <taxon>Pucciniales</taxon>
        <taxon>Coleosporiaceae</taxon>
        <taxon>Cronartium</taxon>
    </lineage>
</organism>
<dbReference type="EMBL" id="MU167229">
    <property type="protein sequence ID" value="KAG0149213.1"/>
    <property type="molecule type" value="Genomic_DNA"/>
</dbReference>
<evidence type="ECO:0000313" key="3">
    <source>
        <dbReference type="Proteomes" id="UP000886653"/>
    </source>
</evidence>
<comment type="caution">
    <text evidence="2">The sequence shown here is derived from an EMBL/GenBank/DDBJ whole genome shotgun (WGS) entry which is preliminary data.</text>
</comment>
<feature type="region of interest" description="Disordered" evidence="1">
    <location>
        <begin position="44"/>
        <end position="182"/>
    </location>
</feature>
<evidence type="ECO:0000313" key="2">
    <source>
        <dbReference type="EMBL" id="KAG0149213.1"/>
    </source>
</evidence>
<evidence type="ECO:0000256" key="1">
    <source>
        <dbReference type="SAM" id="MobiDB-lite"/>
    </source>
</evidence>
<dbReference type="Proteomes" id="UP000886653">
    <property type="component" value="Unassembled WGS sequence"/>
</dbReference>
<protein>
    <submittedName>
        <fullName evidence="2">Uncharacterized protein</fullName>
    </submittedName>
</protein>
<feature type="compositionally biased region" description="Basic and acidic residues" evidence="1">
    <location>
        <begin position="131"/>
        <end position="141"/>
    </location>
</feature>
<feature type="region of interest" description="Disordered" evidence="1">
    <location>
        <begin position="328"/>
        <end position="368"/>
    </location>
</feature>
<feature type="compositionally biased region" description="Low complexity" evidence="1">
    <location>
        <begin position="60"/>
        <end position="80"/>
    </location>
</feature>
<feature type="region of interest" description="Disordered" evidence="1">
    <location>
        <begin position="386"/>
        <end position="449"/>
    </location>
</feature>
<gene>
    <name evidence="2" type="ORF">CROQUDRAFT_653761</name>
</gene>